<evidence type="ECO:0000313" key="3">
    <source>
        <dbReference type="EMBL" id="MBD1388138.1"/>
    </source>
</evidence>
<evidence type="ECO:0000259" key="2">
    <source>
        <dbReference type="Pfam" id="PF13519"/>
    </source>
</evidence>
<gene>
    <name evidence="3" type="ORF">IC617_01725</name>
</gene>
<dbReference type="InterPro" id="IPR002035">
    <property type="entry name" value="VWF_A"/>
</dbReference>
<feature type="chain" id="PRO_5035264703" evidence="1">
    <location>
        <begin position="19"/>
        <end position="547"/>
    </location>
</feature>
<feature type="domain" description="VWFA" evidence="2">
    <location>
        <begin position="400"/>
        <end position="503"/>
    </location>
</feature>
<evidence type="ECO:0000256" key="1">
    <source>
        <dbReference type="SAM" id="SignalP"/>
    </source>
</evidence>
<dbReference type="SUPFAM" id="SSF53300">
    <property type="entry name" value="vWA-like"/>
    <property type="match status" value="1"/>
</dbReference>
<evidence type="ECO:0000313" key="4">
    <source>
        <dbReference type="Proteomes" id="UP000638014"/>
    </source>
</evidence>
<accession>A0A8J6QTP5</accession>
<dbReference type="Proteomes" id="UP000638014">
    <property type="component" value="Unassembled WGS sequence"/>
</dbReference>
<dbReference type="RefSeq" id="WP_191143247.1">
    <property type="nucleotide sequence ID" value="NZ_JACXAF010000001.1"/>
</dbReference>
<dbReference type="Pfam" id="PF13519">
    <property type="entry name" value="VWA_2"/>
    <property type="match status" value="1"/>
</dbReference>
<dbReference type="InterPro" id="IPR036465">
    <property type="entry name" value="vWFA_dom_sf"/>
</dbReference>
<dbReference type="EMBL" id="JACXAF010000001">
    <property type="protein sequence ID" value="MBD1388138.1"/>
    <property type="molecule type" value="Genomic_DNA"/>
</dbReference>
<feature type="signal peptide" evidence="1">
    <location>
        <begin position="1"/>
        <end position="18"/>
    </location>
</feature>
<keyword evidence="4" id="KW-1185">Reference proteome</keyword>
<dbReference type="Gene3D" id="3.40.50.410">
    <property type="entry name" value="von Willebrand factor, type A domain"/>
    <property type="match status" value="1"/>
</dbReference>
<sequence>MFGLIAPALGPLASAAYASLPIGFKALKYFVDDTFRDKVVPVPGSVVYCDLWVAVEHSGIYVDDGQMSNIVVEGFADSAVRLSSAKSFTSKSTMGRKIYVSCDNHGAVGHPQVAAASHACVGERSFYGLVFSNCHEFSEKCVNSITTNDNQLSLVDRIMSLPAGESWERTIRSLKDAAQRKLGASKWRLWDWQNEQQAPPDEPDWQAHTRAYEQLPLDQQTIDFIRTELANLQAYQEEIADESIPDHIHQKLRTLNQTLNDIATTYQQLRGVLSLLPGSSFSYHQLKHCQSDLLSLATHLQHNEPIQSLVRKMGRFYISQQNKRKSRVPKASQSEVHGTHLSDDLMRVLPSELLNLENDTLETLFYARLIEKNLLTYQLAGTDISTIEQLDKSCARTGPIVACLDTSGSMAGSPINKAKALLVAISCMLQREQRALHVILFGDSGQLIEQQIDGAAGIPSLLAFVQQGFGGGTNFEQPLHRACELIRQQKDYRKADILMITDGDCGLSEPFQQTLSEQKQALDCSVYTVLCAGQRTSDGFSDEVLCL</sequence>
<name>A0A8J6QTP5_9GAMM</name>
<proteinExistence type="predicted"/>
<dbReference type="PANTHER" id="PTHR36846:SF1">
    <property type="entry name" value="PROTEIN VIAA"/>
    <property type="match status" value="1"/>
</dbReference>
<dbReference type="AlphaFoldDB" id="A0A8J6QTP5"/>
<reference evidence="3" key="1">
    <citation type="submission" date="2020-09" db="EMBL/GenBank/DDBJ databases">
        <title>A novel bacterium of genus Neiella, isolated from South China Sea.</title>
        <authorList>
            <person name="Huang H."/>
            <person name="Mo K."/>
            <person name="Hu Y."/>
        </authorList>
    </citation>
    <scope>NUCLEOTIDE SEQUENCE</scope>
    <source>
        <strain evidence="3">HB171785</strain>
    </source>
</reference>
<keyword evidence="1" id="KW-0732">Signal</keyword>
<dbReference type="PANTHER" id="PTHR36846">
    <property type="entry name" value="PROTEIN VIAA"/>
    <property type="match status" value="1"/>
</dbReference>
<comment type="caution">
    <text evidence="3">The sequence shown here is derived from an EMBL/GenBank/DDBJ whole genome shotgun (WGS) entry which is preliminary data.</text>
</comment>
<organism evidence="3 4">
    <name type="scientific">Neiella litorisoli</name>
    <dbReference type="NCBI Taxonomy" id="2771431"/>
    <lineage>
        <taxon>Bacteria</taxon>
        <taxon>Pseudomonadati</taxon>
        <taxon>Pseudomonadota</taxon>
        <taxon>Gammaproteobacteria</taxon>
        <taxon>Alteromonadales</taxon>
        <taxon>Echinimonadaceae</taxon>
        <taxon>Neiella</taxon>
    </lineage>
</organism>
<dbReference type="GO" id="GO:0005829">
    <property type="term" value="C:cytosol"/>
    <property type="evidence" value="ECO:0007669"/>
    <property type="project" value="TreeGrafter"/>
</dbReference>
<protein>
    <submittedName>
        <fullName evidence="3">VWA domain-containing protein</fullName>
    </submittedName>
</protein>